<protein>
    <submittedName>
        <fullName evidence="1">Putative Pfs, NACHT and Ankyrin domain protein</fullName>
    </submittedName>
</protein>
<dbReference type="Proteomes" id="UP000054771">
    <property type="component" value="Unassembled WGS sequence"/>
</dbReference>
<dbReference type="STRING" id="454130.A0A0U5CC17"/>
<evidence type="ECO:0000313" key="1">
    <source>
        <dbReference type="EMBL" id="CEL07065.1"/>
    </source>
</evidence>
<organism evidence="1 2">
    <name type="scientific">Aspergillus calidoustus</name>
    <dbReference type="NCBI Taxonomy" id="454130"/>
    <lineage>
        <taxon>Eukaryota</taxon>
        <taxon>Fungi</taxon>
        <taxon>Dikarya</taxon>
        <taxon>Ascomycota</taxon>
        <taxon>Pezizomycotina</taxon>
        <taxon>Eurotiomycetes</taxon>
        <taxon>Eurotiomycetidae</taxon>
        <taxon>Eurotiales</taxon>
        <taxon>Aspergillaceae</taxon>
        <taxon>Aspergillus</taxon>
        <taxon>Aspergillus subgen. Nidulantes</taxon>
    </lineage>
</organism>
<dbReference type="GO" id="GO:0003824">
    <property type="term" value="F:catalytic activity"/>
    <property type="evidence" value="ECO:0007669"/>
    <property type="project" value="InterPro"/>
</dbReference>
<keyword evidence="2" id="KW-1185">Reference proteome</keyword>
<accession>A0A0U5CC17</accession>
<dbReference type="EMBL" id="CDMC01000008">
    <property type="protein sequence ID" value="CEL07065.1"/>
    <property type="molecule type" value="Genomic_DNA"/>
</dbReference>
<dbReference type="InterPro" id="IPR035994">
    <property type="entry name" value="Nucleoside_phosphorylase_sf"/>
</dbReference>
<name>A0A0U5CC17_ASPCI</name>
<proteinExistence type="predicted"/>
<sequence length="197" mass="21903">MGAWRLTDNVLHTNRSRRIGSGIVDCHALAAALANFGSSVCGGSPIHNHHGRNSLCHPQKTETAILYRSFCLLFFFTPNSPVCPHHAIQECTRSPDSCTIAWIAALPIERAAAEAMLDEEHAALTGFARHKTDANIYTWGRIGKPQDCKIPCAALWSHHDHSVSKNRTVPLMDCEPAFRMTCDILYTAARFIIRFKH</sequence>
<evidence type="ECO:0000313" key="2">
    <source>
        <dbReference type="Proteomes" id="UP000054771"/>
    </source>
</evidence>
<dbReference type="GO" id="GO:0009116">
    <property type="term" value="P:nucleoside metabolic process"/>
    <property type="evidence" value="ECO:0007669"/>
    <property type="project" value="InterPro"/>
</dbReference>
<dbReference type="Gene3D" id="3.40.50.1580">
    <property type="entry name" value="Nucleoside phosphorylase domain"/>
    <property type="match status" value="1"/>
</dbReference>
<reference evidence="2" key="1">
    <citation type="journal article" date="2016" name="Genome Announc.">
        <title>Draft genome sequences of fungus Aspergillus calidoustus.</title>
        <authorList>
            <person name="Horn F."/>
            <person name="Linde J."/>
            <person name="Mattern D.J."/>
            <person name="Walther G."/>
            <person name="Guthke R."/>
            <person name="Scherlach K."/>
            <person name="Martin K."/>
            <person name="Brakhage A.A."/>
            <person name="Petzke L."/>
            <person name="Valiante V."/>
        </authorList>
    </citation>
    <scope>NUCLEOTIDE SEQUENCE [LARGE SCALE GENOMIC DNA]</scope>
    <source>
        <strain evidence="2">SF006504</strain>
    </source>
</reference>
<dbReference type="AlphaFoldDB" id="A0A0U5CC17"/>
<gene>
    <name evidence="1" type="ORF">ASPCAL10230</name>
</gene>